<accession>A0ABV3FIK0</accession>
<evidence type="ECO:0000313" key="3">
    <source>
        <dbReference type="Proteomes" id="UP001551658"/>
    </source>
</evidence>
<organism evidence="2 3">
    <name type="scientific">Nocardia fusca</name>
    <dbReference type="NCBI Taxonomy" id="941183"/>
    <lineage>
        <taxon>Bacteria</taxon>
        <taxon>Bacillati</taxon>
        <taxon>Actinomycetota</taxon>
        <taxon>Actinomycetes</taxon>
        <taxon>Mycobacteriales</taxon>
        <taxon>Nocardiaceae</taxon>
        <taxon>Nocardia</taxon>
    </lineage>
</organism>
<proteinExistence type="predicted"/>
<reference evidence="2 3" key="1">
    <citation type="submission" date="2024-06" db="EMBL/GenBank/DDBJ databases">
        <title>The Natural Products Discovery Center: Release of the First 8490 Sequenced Strains for Exploring Actinobacteria Biosynthetic Diversity.</title>
        <authorList>
            <person name="Kalkreuter E."/>
            <person name="Kautsar S.A."/>
            <person name="Yang D."/>
            <person name="Bader C.D."/>
            <person name="Teijaro C.N."/>
            <person name="Fluegel L."/>
            <person name="Davis C.M."/>
            <person name="Simpson J.R."/>
            <person name="Lauterbach L."/>
            <person name="Steele A.D."/>
            <person name="Gui C."/>
            <person name="Meng S."/>
            <person name="Li G."/>
            <person name="Viehrig K."/>
            <person name="Ye F."/>
            <person name="Su P."/>
            <person name="Kiefer A.F."/>
            <person name="Nichols A."/>
            <person name="Cepeda A.J."/>
            <person name="Yan W."/>
            <person name="Fan B."/>
            <person name="Jiang Y."/>
            <person name="Adhikari A."/>
            <person name="Zheng C.-J."/>
            <person name="Schuster L."/>
            <person name="Cowan T.M."/>
            <person name="Smanski M.J."/>
            <person name="Chevrette M.G."/>
            <person name="De Carvalho L.P.S."/>
            <person name="Shen B."/>
        </authorList>
    </citation>
    <scope>NUCLEOTIDE SEQUENCE [LARGE SCALE GENOMIC DNA]</scope>
    <source>
        <strain evidence="2 3">NPDC050671</strain>
    </source>
</reference>
<feature type="compositionally biased region" description="Acidic residues" evidence="1">
    <location>
        <begin position="88"/>
        <end position="99"/>
    </location>
</feature>
<evidence type="ECO:0000256" key="1">
    <source>
        <dbReference type="SAM" id="MobiDB-lite"/>
    </source>
</evidence>
<name>A0ABV3FIK0_9NOCA</name>
<dbReference type="EMBL" id="JBFAIH010000031">
    <property type="protein sequence ID" value="MEV0367534.1"/>
    <property type="molecule type" value="Genomic_DNA"/>
</dbReference>
<protein>
    <submittedName>
        <fullName evidence="2">Uncharacterized protein</fullName>
    </submittedName>
</protein>
<dbReference type="Proteomes" id="UP001551658">
    <property type="component" value="Unassembled WGS sequence"/>
</dbReference>
<dbReference type="RefSeq" id="WP_357987242.1">
    <property type="nucleotide sequence ID" value="NZ_JBFAIH010000031.1"/>
</dbReference>
<comment type="caution">
    <text evidence="2">The sequence shown here is derived from an EMBL/GenBank/DDBJ whole genome shotgun (WGS) entry which is preliminary data.</text>
</comment>
<evidence type="ECO:0000313" key="2">
    <source>
        <dbReference type="EMBL" id="MEV0367534.1"/>
    </source>
</evidence>
<feature type="region of interest" description="Disordered" evidence="1">
    <location>
        <begin position="80"/>
        <end position="99"/>
    </location>
</feature>
<keyword evidence="3" id="KW-1185">Reference proteome</keyword>
<gene>
    <name evidence="2" type="ORF">AB0H72_33095</name>
</gene>
<sequence>MGYQVIRQPDTDLFGIFSSNTDTFVMWEATRDEVVEFFVEEAAQRARRDAERVVGLVEAGKSRDAYYQFALSWDDAVREDREHGGEMSAEDTTETGDRA</sequence>